<dbReference type="EMBL" id="VSSQ01015288">
    <property type="protein sequence ID" value="MPM55474.1"/>
    <property type="molecule type" value="Genomic_DNA"/>
</dbReference>
<gene>
    <name evidence="1" type="ORF">SDC9_102271</name>
</gene>
<reference evidence="1" key="1">
    <citation type="submission" date="2019-08" db="EMBL/GenBank/DDBJ databases">
        <authorList>
            <person name="Kucharzyk K."/>
            <person name="Murdoch R.W."/>
            <person name="Higgins S."/>
            <person name="Loffler F."/>
        </authorList>
    </citation>
    <scope>NUCLEOTIDE SEQUENCE</scope>
</reference>
<organism evidence="1">
    <name type="scientific">bioreactor metagenome</name>
    <dbReference type="NCBI Taxonomy" id="1076179"/>
    <lineage>
        <taxon>unclassified sequences</taxon>
        <taxon>metagenomes</taxon>
        <taxon>ecological metagenomes</taxon>
    </lineage>
</organism>
<name>A0A645B166_9ZZZZ</name>
<proteinExistence type="predicted"/>
<sequence length="87" mass="9884">MILLTVTEFRNNISKYLQLAFKEKVALKSKGGIIELTPSTEIRLNPSPSNDPYFDNSLNLDHIEKGRIDAVEGRTKPWNEIKDKLGL</sequence>
<dbReference type="AlphaFoldDB" id="A0A645B166"/>
<protein>
    <submittedName>
        <fullName evidence="1">Uncharacterized protein</fullName>
    </submittedName>
</protein>
<comment type="caution">
    <text evidence="1">The sequence shown here is derived from an EMBL/GenBank/DDBJ whole genome shotgun (WGS) entry which is preliminary data.</text>
</comment>
<accession>A0A645B166</accession>
<evidence type="ECO:0000313" key="1">
    <source>
        <dbReference type="EMBL" id="MPM55474.1"/>
    </source>
</evidence>